<gene>
    <name evidence="1" type="ORF">NNL22_09740</name>
</gene>
<protein>
    <submittedName>
        <fullName evidence="1">PEP-CTERM/exosortase system-associated acyltransferase</fullName>
    </submittedName>
</protein>
<dbReference type="SUPFAM" id="SSF55729">
    <property type="entry name" value="Acyl-CoA N-acyltransferases (Nat)"/>
    <property type="match status" value="1"/>
</dbReference>
<keyword evidence="1" id="KW-0012">Acyltransferase</keyword>
<keyword evidence="1" id="KW-0808">Transferase</keyword>
<dbReference type="GO" id="GO:0016746">
    <property type="term" value="F:acyltransferase activity"/>
    <property type="evidence" value="ECO:0007669"/>
    <property type="project" value="UniProtKB-KW"/>
</dbReference>
<dbReference type="InterPro" id="IPR016181">
    <property type="entry name" value="Acyl_CoA_acyltransferase"/>
</dbReference>
<dbReference type="Proteomes" id="UP001164472">
    <property type="component" value="Chromosome"/>
</dbReference>
<reference evidence="1" key="1">
    <citation type="submission" date="2022-07" db="EMBL/GenBank/DDBJ databases">
        <title>Alkalimarinus sp. nov., isolated from gut of a Alitta virens.</title>
        <authorList>
            <person name="Yang A.I."/>
            <person name="Shin N.-R."/>
        </authorList>
    </citation>
    <scope>NUCLEOTIDE SEQUENCE</scope>
    <source>
        <strain evidence="1">FA028</strain>
    </source>
</reference>
<organism evidence="1 2">
    <name type="scientific">Alkalimarinus sediminis</name>
    <dbReference type="NCBI Taxonomy" id="1632866"/>
    <lineage>
        <taxon>Bacteria</taxon>
        <taxon>Pseudomonadati</taxon>
        <taxon>Pseudomonadota</taxon>
        <taxon>Gammaproteobacteria</taxon>
        <taxon>Alteromonadales</taxon>
        <taxon>Alteromonadaceae</taxon>
        <taxon>Alkalimarinus</taxon>
    </lineage>
</organism>
<sequence>MGSAIQSDVSNNILIQGFKQYFDIQRAESPDVLKEVYRIRYGVYCKEFGFDLPSHRGEERDEFDRYSNHCLLTHKETGKKVGCIRVISLPKTNPQMELPFLTHCADSLYRDQIDPDSIDPDEVCEISRVAVVSEFRRRPGEKSSKDGLTGNLKVSNEEIEQTRRFPYIAPSLYLAAGALFLASHKKQIFVATEPRLVRSLSMLGFRFHQASELTDYHGQRAVYYFSRKSIQEDIAAMPAHLNGFYHYIESQVT</sequence>
<name>A0A9E8HEU1_9ALTE</name>
<accession>A0A9E8HEU1</accession>
<evidence type="ECO:0000313" key="1">
    <source>
        <dbReference type="EMBL" id="UZW73335.1"/>
    </source>
</evidence>
<dbReference type="InterPro" id="IPR022484">
    <property type="entry name" value="PEP-CTERM/exosrtase_acylTfrase"/>
</dbReference>
<keyword evidence="2" id="KW-1185">Reference proteome</keyword>
<dbReference type="Pfam" id="PF13444">
    <property type="entry name" value="Acetyltransf_5"/>
    <property type="match status" value="1"/>
</dbReference>
<dbReference type="NCBIfam" id="TIGR03694">
    <property type="entry name" value="exosort_acyl"/>
    <property type="match status" value="1"/>
</dbReference>
<proteinExistence type="predicted"/>
<dbReference type="RefSeq" id="WP_251809477.1">
    <property type="nucleotide sequence ID" value="NZ_CP101527.1"/>
</dbReference>
<dbReference type="AlphaFoldDB" id="A0A9E8HEU1"/>
<evidence type="ECO:0000313" key="2">
    <source>
        <dbReference type="Proteomes" id="UP001164472"/>
    </source>
</evidence>
<dbReference type="KEGG" id="asem:NNL22_09740"/>
<dbReference type="EMBL" id="CP101527">
    <property type="protein sequence ID" value="UZW73335.1"/>
    <property type="molecule type" value="Genomic_DNA"/>
</dbReference>
<dbReference type="Gene3D" id="3.40.630.30">
    <property type="match status" value="1"/>
</dbReference>